<feature type="transmembrane region" description="Helical" evidence="6">
    <location>
        <begin position="70"/>
        <end position="89"/>
    </location>
</feature>
<dbReference type="InterPro" id="IPR050360">
    <property type="entry name" value="MFS_Sugar_Transporters"/>
</dbReference>
<dbReference type="OrthoDB" id="2241241at2759"/>
<evidence type="ECO:0000256" key="2">
    <source>
        <dbReference type="ARBA" id="ARBA00010992"/>
    </source>
</evidence>
<feature type="domain" description="Major facilitator superfamily (MFS) profile" evidence="7">
    <location>
        <begin position="61"/>
        <end position="448"/>
    </location>
</feature>
<dbReference type="PANTHER" id="PTHR48022">
    <property type="entry name" value="PLASTIDIC GLUCOSE TRANSPORTER 4"/>
    <property type="match status" value="1"/>
</dbReference>
<evidence type="ECO:0000256" key="6">
    <source>
        <dbReference type="SAM" id="Phobius"/>
    </source>
</evidence>
<evidence type="ECO:0000256" key="1">
    <source>
        <dbReference type="ARBA" id="ARBA00004141"/>
    </source>
</evidence>
<dbReference type="VEuPathDB" id="FungiDB:ASPWEDRAFT_67152"/>
<evidence type="ECO:0000256" key="4">
    <source>
        <dbReference type="ARBA" id="ARBA00022989"/>
    </source>
</evidence>
<dbReference type="Gene3D" id="1.20.1250.20">
    <property type="entry name" value="MFS general substrate transporter like domains"/>
    <property type="match status" value="1"/>
</dbReference>
<evidence type="ECO:0000313" key="8">
    <source>
        <dbReference type="EMBL" id="OJJ36796.1"/>
    </source>
</evidence>
<reference evidence="9" key="1">
    <citation type="journal article" date="2017" name="Genome Biol.">
        <title>Comparative genomics reveals high biological diversity and specific adaptations in the industrially and medically important fungal genus Aspergillus.</title>
        <authorList>
            <person name="de Vries R.P."/>
            <person name="Riley R."/>
            <person name="Wiebenga A."/>
            <person name="Aguilar-Osorio G."/>
            <person name="Amillis S."/>
            <person name="Uchima C.A."/>
            <person name="Anderluh G."/>
            <person name="Asadollahi M."/>
            <person name="Askin M."/>
            <person name="Barry K."/>
            <person name="Battaglia E."/>
            <person name="Bayram O."/>
            <person name="Benocci T."/>
            <person name="Braus-Stromeyer S.A."/>
            <person name="Caldana C."/>
            <person name="Canovas D."/>
            <person name="Cerqueira G.C."/>
            <person name="Chen F."/>
            <person name="Chen W."/>
            <person name="Choi C."/>
            <person name="Clum A."/>
            <person name="Dos Santos R.A."/>
            <person name="Damasio A.R."/>
            <person name="Diallinas G."/>
            <person name="Emri T."/>
            <person name="Fekete E."/>
            <person name="Flipphi M."/>
            <person name="Freyberg S."/>
            <person name="Gallo A."/>
            <person name="Gournas C."/>
            <person name="Habgood R."/>
            <person name="Hainaut M."/>
            <person name="Harispe M.L."/>
            <person name="Henrissat B."/>
            <person name="Hilden K.S."/>
            <person name="Hope R."/>
            <person name="Hossain A."/>
            <person name="Karabika E."/>
            <person name="Karaffa L."/>
            <person name="Karanyi Z."/>
            <person name="Krasevec N."/>
            <person name="Kuo A."/>
            <person name="Kusch H."/>
            <person name="LaButti K."/>
            <person name="Lagendijk E.L."/>
            <person name="Lapidus A."/>
            <person name="Levasseur A."/>
            <person name="Lindquist E."/>
            <person name="Lipzen A."/>
            <person name="Logrieco A.F."/>
            <person name="MacCabe A."/>
            <person name="Maekelae M.R."/>
            <person name="Malavazi I."/>
            <person name="Melin P."/>
            <person name="Meyer V."/>
            <person name="Mielnichuk N."/>
            <person name="Miskei M."/>
            <person name="Molnar A.P."/>
            <person name="Mule G."/>
            <person name="Ngan C.Y."/>
            <person name="Orejas M."/>
            <person name="Orosz E."/>
            <person name="Ouedraogo J.P."/>
            <person name="Overkamp K.M."/>
            <person name="Park H.-S."/>
            <person name="Perrone G."/>
            <person name="Piumi F."/>
            <person name="Punt P.J."/>
            <person name="Ram A.F."/>
            <person name="Ramon A."/>
            <person name="Rauscher S."/>
            <person name="Record E."/>
            <person name="Riano-Pachon D.M."/>
            <person name="Robert V."/>
            <person name="Roehrig J."/>
            <person name="Ruller R."/>
            <person name="Salamov A."/>
            <person name="Salih N.S."/>
            <person name="Samson R.A."/>
            <person name="Sandor E."/>
            <person name="Sanguinetti M."/>
            <person name="Schuetze T."/>
            <person name="Sepcic K."/>
            <person name="Shelest E."/>
            <person name="Sherlock G."/>
            <person name="Sophianopoulou V."/>
            <person name="Squina F.M."/>
            <person name="Sun H."/>
            <person name="Susca A."/>
            <person name="Todd R.B."/>
            <person name="Tsang A."/>
            <person name="Unkles S.E."/>
            <person name="van de Wiele N."/>
            <person name="van Rossen-Uffink D."/>
            <person name="Oliveira J.V."/>
            <person name="Vesth T.C."/>
            <person name="Visser J."/>
            <person name="Yu J.-H."/>
            <person name="Zhou M."/>
            <person name="Andersen M.R."/>
            <person name="Archer D.B."/>
            <person name="Baker S.E."/>
            <person name="Benoit I."/>
            <person name="Brakhage A.A."/>
            <person name="Braus G.H."/>
            <person name="Fischer R."/>
            <person name="Frisvad J.C."/>
            <person name="Goldman G.H."/>
            <person name="Houbraken J."/>
            <person name="Oakley B."/>
            <person name="Pocsi I."/>
            <person name="Scazzocchio C."/>
            <person name="Seiboth B."/>
            <person name="vanKuyk P.A."/>
            <person name="Wortman J."/>
            <person name="Dyer P.S."/>
            <person name="Grigoriev I.V."/>
        </authorList>
    </citation>
    <scope>NUCLEOTIDE SEQUENCE [LARGE SCALE GENOMIC DNA]</scope>
    <source>
        <strain evidence="9">DTO 134E9</strain>
    </source>
</reference>
<dbReference type="GeneID" id="63754732"/>
<keyword evidence="3 6" id="KW-0812">Transmembrane</keyword>
<evidence type="ECO:0000259" key="7">
    <source>
        <dbReference type="PROSITE" id="PS50850"/>
    </source>
</evidence>
<dbReference type="Proteomes" id="UP000184383">
    <property type="component" value="Unassembled WGS sequence"/>
</dbReference>
<feature type="transmembrane region" description="Helical" evidence="6">
    <location>
        <begin position="109"/>
        <end position="128"/>
    </location>
</feature>
<dbReference type="Pfam" id="PF00083">
    <property type="entry name" value="Sugar_tr"/>
    <property type="match status" value="2"/>
</dbReference>
<feature type="transmembrane region" description="Helical" evidence="6">
    <location>
        <begin position="336"/>
        <end position="362"/>
    </location>
</feature>
<keyword evidence="4 6" id="KW-1133">Transmembrane helix</keyword>
<gene>
    <name evidence="8" type="ORF">ASPWEDRAFT_67152</name>
</gene>
<comment type="similarity">
    <text evidence="2">Belongs to the major facilitator superfamily. Sugar transporter (TC 2.A.1.1) family.</text>
</comment>
<feature type="transmembrane region" description="Helical" evidence="6">
    <location>
        <begin position="140"/>
        <end position="157"/>
    </location>
</feature>
<dbReference type="RefSeq" id="XP_040690472.1">
    <property type="nucleotide sequence ID" value="XM_040838884.1"/>
</dbReference>
<protein>
    <recommendedName>
        <fullName evidence="7">Major facilitator superfamily (MFS) profile domain-containing protein</fullName>
    </recommendedName>
</protein>
<dbReference type="PROSITE" id="PS50850">
    <property type="entry name" value="MFS"/>
    <property type="match status" value="1"/>
</dbReference>
<dbReference type="InterPro" id="IPR005828">
    <property type="entry name" value="MFS_sugar_transport-like"/>
</dbReference>
<keyword evidence="9" id="KW-1185">Reference proteome</keyword>
<dbReference type="PANTHER" id="PTHR48022:SF91">
    <property type="entry name" value="MAJOR FACILITATOR SUPERFAMILY (MFS) PROFILE DOMAIN-CONTAINING PROTEIN-RELATED"/>
    <property type="match status" value="1"/>
</dbReference>
<dbReference type="InterPro" id="IPR020846">
    <property type="entry name" value="MFS_dom"/>
</dbReference>
<dbReference type="GO" id="GO:0016020">
    <property type="term" value="C:membrane"/>
    <property type="evidence" value="ECO:0007669"/>
    <property type="project" value="UniProtKB-SubCell"/>
</dbReference>
<name>A0A1L9RPC9_ASPWE</name>
<feature type="transmembrane region" description="Helical" evidence="6">
    <location>
        <begin position="200"/>
        <end position="217"/>
    </location>
</feature>
<sequence>MLRISRFFLVTRIHFLPLSTARNYEDLALKLGSRGIRQLQAEIAPETVDREKATGPLNESNVPAITWRSLVLGTFVSIGGIIFLEMNVFKREFGQLQGDGTYAPSNVRSGLIVSLLCIGTLIGALLAGPLADRISRKWSICFWCVILHVVLIIQISSSGTKMVSTDDGPLCNRVWRGCLFVARSYVSRRKLPSTYSGCDGLLFVTIGIFVAHCINYGTESIRNSASWRIPLGITFFWGLLLGVGIIFFPESPRYEYPHERIEEASKTTTKLYGVPLNHRVIIKDLAEMKEQLDAEMTSQGGWHAWVEMFQGSRMCYRIMLGVVLRALQQLTGANYFFYYGTVVFNGAGISNIYVTQMILGGVNFGTTFGDLYVIEHFGRRKSLIMGGIWMFVCFMMYASVDHFSLNVNEPSQTPGAGKAMVVFAGCIFAAVLIVYFFRSGGQGQNFGD</sequence>
<evidence type="ECO:0000256" key="3">
    <source>
        <dbReference type="ARBA" id="ARBA00022692"/>
    </source>
</evidence>
<evidence type="ECO:0000256" key="5">
    <source>
        <dbReference type="ARBA" id="ARBA00023136"/>
    </source>
</evidence>
<dbReference type="AlphaFoldDB" id="A0A1L9RPC9"/>
<accession>A0A1L9RPC9</accession>
<dbReference type="GO" id="GO:0005351">
    <property type="term" value="F:carbohydrate:proton symporter activity"/>
    <property type="evidence" value="ECO:0007669"/>
    <property type="project" value="TreeGrafter"/>
</dbReference>
<feature type="transmembrane region" description="Helical" evidence="6">
    <location>
        <begin position="383"/>
        <end position="400"/>
    </location>
</feature>
<dbReference type="EMBL" id="KV878211">
    <property type="protein sequence ID" value="OJJ36796.1"/>
    <property type="molecule type" value="Genomic_DNA"/>
</dbReference>
<feature type="transmembrane region" description="Helical" evidence="6">
    <location>
        <begin position="229"/>
        <end position="248"/>
    </location>
</feature>
<proteinExistence type="inferred from homology"/>
<organism evidence="8 9">
    <name type="scientific">Aspergillus wentii DTO 134E9</name>
    <dbReference type="NCBI Taxonomy" id="1073089"/>
    <lineage>
        <taxon>Eukaryota</taxon>
        <taxon>Fungi</taxon>
        <taxon>Dikarya</taxon>
        <taxon>Ascomycota</taxon>
        <taxon>Pezizomycotina</taxon>
        <taxon>Eurotiomycetes</taxon>
        <taxon>Eurotiomycetidae</taxon>
        <taxon>Eurotiales</taxon>
        <taxon>Aspergillaceae</taxon>
        <taxon>Aspergillus</taxon>
        <taxon>Aspergillus subgen. Cremei</taxon>
    </lineage>
</organism>
<dbReference type="STRING" id="1073089.A0A1L9RPC9"/>
<keyword evidence="5 6" id="KW-0472">Membrane</keyword>
<comment type="subcellular location">
    <subcellularLocation>
        <location evidence="1">Membrane</location>
        <topology evidence="1">Multi-pass membrane protein</topology>
    </subcellularLocation>
</comment>
<feature type="transmembrane region" description="Helical" evidence="6">
    <location>
        <begin position="420"/>
        <end position="437"/>
    </location>
</feature>
<dbReference type="InterPro" id="IPR036259">
    <property type="entry name" value="MFS_trans_sf"/>
</dbReference>
<evidence type="ECO:0000313" key="9">
    <source>
        <dbReference type="Proteomes" id="UP000184383"/>
    </source>
</evidence>
<dbReference type="SUPFAM" id="SSF103473">
    <property type="entry name" value="MFS general substrate transporter"/>
    <property type="match status" value="1"/>
</dbReference>